<feature type="region of interest" description="Disordered" evidence="1">
    <location>
        <begin position="47"/>
        <end position="85"/>
    </location>
</feature>
<accession>A0AAD2FU50</accession>
<evidence type="ECO:0000256" key="3">
    <source>
        <dbReference type="SAM" id="SignalP"/>
    </source>
</evidence>
<keyword evidence="2" id="KW-0812">Transmembrane</keyword>
<evidence type="ECO:0008006" key="6">
    <source>
        <dbReference type="Google" id="ProtNLM"/>
    </source>
</evidence>
<feature type="signal peptide" evidence="3">
    <location>
        <begin position="1"/>
        <end position="21"/>
    </location>
</feature>
<feature type="transmembrane region" description="Helical" evidence="2">
    <location>
        <begin position="94"/>
        <end position="114"/>
    </location>
</feature>
<evidence type="ECO:0000256" key="1">
    <source>
        <dbReference type="SAM" id="MobiDB-lite"/>
    </source>
</evidence>
<gene>
    <name evidence="4" type="ORF">CYCCA115_LOCUS14252</name>
</gene>
<protein>
    <recommendedName>
        <fullName evidence="6">Transmembrane protein</fullName>
    </recommendedName>
</protein>
<evidence type="ECO:0000256" key="2">
    <source>
        <dbReference type="SAM" id="Phobius"/>
    </source>
</evidence>
<evidence type="ECO:0000313" key="4">
    <source>
        <dbReference type="EMBL" id="CAJ1953649.1"/>
    </source>
</evidence>
<keyword evidence="2" id="KW-1133">Transmembrane helix</keyword>
<keyword evidence="3" id="KW-0732">Signal</keyword>
<feature type="transmembrane region" description="Helical" evidence="2">
    <location>
        <begin position="126"/>
        <end position="144"/>
    </location>
</feature>
<organism evidence="4 5">
    <name type="scientific">Cylindrotheca closterium</name>
    <dbReference type="NCBI Taxonomy" id="2856"/>
    <lineage>
        <taxon>Eukaryota</taxon>
        <taxon>Sar</taxon>
        <taxon>Stramenopiles</taxon>
        <taxon>Ochrophyta</taxon>
        <taxon>Bacillariophyta</taxon>
        <taxon>Bacillariophyceae</taxon>
        <taxon>Bacillariophycidae</taxon>
        <taxon>Bacillariales</taxon>
        <taxon>Bacillariaceae</taxon>
        <taxon>Cylindrotheca</taxon>
    </lineage>
</organism>
<evidence type="ECO:0000313" key="5">
    <source>
        <dbReference type="Proteomes" id="UP001295423"/>
    </source>
</evidence>
<feature type="chain" id="PRO_5041965443" description="Transmembrane protein" evidence="3">
    <location>
        <begin position="22"/>
        <end position="164"/>
    </location>
</feature>
<dbReference type="AlphaFoldDB" id="A0AAD2FU50"/>
<keyword evidence="2" id="KW-0472">Membrane</keyword>
<dbReference type="EMBL" id="CAKOGP040001836">
    <property type="protein sequence ID" value="CAJ1953649.1"/>
    <property type="molecule type" value="Genomic_DNA"/>
</dbReference>
<keyword evidence="5" id="KW-1185">Reference proteome</keyword>
<dbReference type="Proteomes" id="UP001295423">
    <property type="component" value="Unassembled WGS sequence"/>
</dbReference>
<feature type="compositionally biased region" description="Low complexity" evidence="1">
    <location>
        <begin position="69"/>
        <end position="84"/>
    </location>
</feature>
<proteinExistence type="predicted"/>
<name>A0AAD2FU50_9STRA</name>
<comment type="caution">
    <text evidence="4">The sequence shown here is derived from an EMBL/GenBank/DDBJ whole genome shotgun (WGS) entry which is preliminary data.</text>
</comment>
<reference evidence="4" key="1">
    <citation type="submission" date="2023-08" db="EMBL/GenBank/DDBJ databases">
        <authorList>
            <person name="Audoor S."/>
            <person name="Bilcke G."/>
        </authorList>
    </citation>
    <scope>NUCLEOTIDE SEQUENCE</scope>
</reference>
<sequence length="164" mass="17792">MMIHKLIALLLASLLSAPVISFTNQQRSIHSTSLLLPSIQQLERTRGSSPIFSTDPDNDNGLGDDIPLPESSVSTPTSSEPEGTQYPLNVPSPILLATSMILAIVGTGSAFELVNPEPKFGFAQTAVLALFSIPTCFFLFYASVLKATAETEADDKEFMKQRRY</sequence>